<dbReference type="InterPro" id="IPR003961">
    <property type="entry name" value="FN3_dom"/>
</dbReference>
<dbReference type="SMART" id="SM00409">
    <property type="entry name" value="IG"/>
    <property type="match status" value="6"/>
</dbReference>
<sequence>MELPALLLLAFSMAFSSAAAFLFWEPRIYGDDATGYGPVFEEQPQDLVYPEESAENKISMNCRARANPPATYKWRLNSWEIKLLEQPDEYYSLVGGNLVITNPEKGRHAGRYVCVAQNVYGTVYSKEAIVKFGYLEMFSSEEREAVPAKEGQGAVLICAPPPHYPDDLTFRWMLNEFPLFIPTDKRRYVSQRTGNLYIARVELVDSGNYSCFVSSPSIAKSVFSQFIPLFPQAENPVRKYAADIRVKHPDTTALLGQNITLECFALGNPIPEVRWRKVDAELPTNIEFGLGGALLHIFNVQFEDEGTYECEALNTRGKDWHRLWLFVEAAPEWAHHINNTEKDIGSELTLSCQANARPWVWIRWLKNGYSYGKGNLRFSSLTFEDSGMYQCIAENRYGIIYANAELRVIACAPTFEKNPVRKRLLGARMGRVVIECKPRAAPKPKITWSRGSEQLSNSSRFRIWDDGSLEIINATRLDEGNYTCFAVNDRGKANSSGVLTITEATKITAAPSDQQVTVGETARLPCAASHDPTLDVTFIWSVDTRVIDFDRDDVHFQRVMSYESSGELRIRNVQLKHSGSYSCTAQTIVDNVTVSAEVTVKGPPGPPGGLRVEDYKDKTARLLWSRGSDNHSPILSYIVQARDSLSLDQEEWKKISTAPPVLDGHTEMATLVDLTPWTEYEFRVIAINDMGMGEPSVPAPKIRMWEAVPSIAPTDIGGGGGISKELTITWTPIPREYYFGRNFGYVVAFKPHDWNDWKWVTVADAEARRYVHRDASMVSATEFQVKVKAYNSQGEGPYSLTAIIYSALDVPAEAPADVSCSELSSTEALIWWLPVFQLPVDGYQIRYWRKYYDNEASASRYLMDRHLENVTRLSEILPYWQWRVDWRYYNEAWIGTRLENMLPDTHYMVEIRAYNDAGFGPPGEICEMFTKKPPPNRRPKITSRFYDLFHFYFYIAWEHVEAMYNESRIEGYKVMIKREGHFSGKLTLTGRHYMVVPVPTEGDYLVEIRARAEGGDGPISRVRVSAGAVLGARSLGVVTLLMVGLVPLSL</sequence>
<reference evidence="16" key="1">
    <citation type="journal article" date="2023" name="Science">
        <title>Genome structures resolve the early diversification of teleost fishes.</title>
        <authorList>
            <person name="Parey E."/>
            <person name="Louis A."/>
            <person name="Montfort J."/>
            <person name="Bouchez O."/>
            <person name="Roques C."/>
            <person name="Iampietro C."/>
            <person name="Lluch J."/>
            <person name="Castinel A."/>
            <person name="Donnadieu C."/>
            <person name="Desvignes T."/>
            <person name="Floi Bucao C."/>
            <person name="Jouanno E."/>
            <person name="Wen M."/>
            <person name="Mejri S."/>
            <person name="Dirks R."/>
            <person name="Jansen H."/>
            <person name="Henkel C."/>
            <person name="Chen W.J."/>
            <person name="Zahm M."/>
            <person name="Cabau C."/>
            <person name="Klopp C."/>
            <person name="Thompson A.W."/>
            <person name="Robinson-Rechavi M."/>
            <person name="Braasch I."/>
            <person name="Lecointre G."/>
            <person name="Bobe J."/>
            <person name="Postlethwait J.H."/>
            <person name="Berthelot C."/>
            <person name="Roest Crollius H."/>
            <person name="Guiguen Y."/>
        </authorList>
    </citation>
    <scope>NUCLEOTIDE SEQUENCE</scope>
    <source>
        <strain evidence="16">Concon-B</strain>
    </source>
</reference>
<dbReference type="PANTHER" id="PTHR44170:SF10">
    <property type="entry name" value="CONTACTIN-1"/>
    <property type="match status" value="1"/>
</dbReference>
<dbReference type="Pfam" id="PF13927">
    <property type="entry name" value="Ig_3"/>
    <property type="match status" value="4"/>
</dbReference>
<dbReference type="GO" id="GO:0030424">
    <property type="term" value="C:axon"/>
    <property type="evidence" value="ECO:0007669"/>
    <property type="project" value="TreeGrafter"/>
</dbReference>
<organism evidence="16 17">
    <name type="scientific">Conger conger</name>
    <name type="common">Conger eel</name>
    <name type="synonym">Muraena conger</name>
    <dbReference type="NCBI Taxonomy" id="82655"/>
    <lineage>
        <taxon>Eukaryota</taxon>
        <taxon>Metazoa</taxon>
        <taxon>Chordata</taxon>
        <taxon>Craniata</taxon>
        <taxon>Vertebrata</taxon>
        <taxon>Euteleostomi</taxon>
        <taxon>Actinopterygii</taxon>
        <taxon>Neopterygii</taxon>
        <taxon>Teleostei</taxon>
        <taxon>Anguilliformes</taxon>
        <taxon>Congridae</taxon>
        <taxon>Conger</taxon>
    </lineage>
</organism>
<keyword evidence="6" id="KW-0677">Repeat</keyword>
<evidence type="ECO:0000256" key="5">
    <source>
        <dbReference type="ARBA" id="ARBA00022729"/>
    </source>
</evidence>
<feature type="domain" description="Ig-like" evidence="14">
    <location>
        <begin position="413"/>
        <end position="500"/>
    </location>
</feature>
<feature type="chain" id="PRO_5040380069" description="Contactin" evidence="13">
    <location>
        <begin position="21"/>
        <end position="1050"/>
    </location>
</feature>
<dbReference type="InterPro" id="IPR007110">
    <property type="entry name" value="Ig-like_dom"/>
</dbReference>
<dbReference type="Pfam" id="PF00041">
    <property type="entry name" value="fn3"/>
    <property type="match status" value="2"/>
</dbReference>
<dbReference type="GO" id="GO:0007420">
    <property type="term" value="P:brain development"/>
    <property type="evidence" value="ECO:0007669"/>
    <property type="project" value="TreeGrafter"/>
</dbReference>
<evidence type="ECO:0000256" key="4">
    <source>
        <dbReference type="ARBA" id="ARBA00022622"/>
    </source>
</evidence>
<dbReference type="InterPro" id="IPR003599">
    <property type="entry name" value="Ig_sub"/>
</dbReference>
<evidence type="ECO:0000256" key="10">
    <source>
        <dbReference type="ARBA" id="ARBA00023180"/>
    </source>
</evidence>
<keyword evidence="17" id="KW-1185">Reference proteome</keyword>
<proteinExistence type="inferred from homology"/>
<feature type="domain" description="Fibronectin type-III" evidence="15">
    <location>
        <begin position="712"/>
        <end position="809"/>
    </location>
</feature>
<evidence type="ECO:0008006" key="18">
    <source>
        <dbReference type="Google" id="ProtNLM"/>
    </source>
</evidence>
<dbReference type="FunFam" id="2.60.40.10:FF:000035">
    <property type="entry name" value="Contactin 1"/>
    <property type="match status" value="1"/>
</dbReference>
<comment type="similarity">
    <text evidence="2">Belongs to the immunoglobulin superfamily. Contactin family.</text>
</comment>
<dbReference type="SMART" id="SM00408">
    <property type="entry name" value="IGc2"/>
    <property type="match status" value="5"/>
</dbReference>
<keyword evidence="4" id="KW-0336">GPI-anchor</keyword>
<dbReference type="AlphaFoldDB" id="A0A9Q1CVK5"/>
<dbReference type="PROSITE" id="PS50853">
    <property type="entry name" value="FN3"/>
    <property type="match status" value="3"/>
</dbReference>
<keyword evidence="9" id="KW-1015">Disulfide bond</keyword>
<dbReference type="OrthoDB" id="6138780at2759"/>
<dbReference type="GO" id="GO:0098632">
    <property type="term" value="F:cell-cell adhesion mediator activity"/>
    <property type="evidence" value="ECO:0007669"/>
    <property type="project" value="TreeGrafter"/>
</dbReference>
<dbReference type="CDD" id="cd00063">
    <property type="entry name" value="FN3"/>
    <property type="match status" value="3"/>
</dbReference>
<dbReference type="InterPro" id="IPR013783">
    <property type="entry name" value="Ig-like_fold"/>
</dbReference>
<dbReference type="FunFam" id="2.60.40.10:FF:000064">
    <property type="entry name" value="Contactin 1"/>
    <property type="match status" value="1"/>
</dbReference>
<dbReference type="FunFam" id="2.60.40.10:FF:000052">
    <property type="entry name" value="Contactin 1"/>
    <property type="match status" value="1"/>
</dbReference>
<feature type="domain" description="Ig-like" evidence="14">
    <location>
        <begin position="231"/>
        <end position="314"/>
    </location>
</feature>
<evidence type="ECO:0000313" key="16">
    <source>
        <dbReference type="EMBL" id="KAJ8249926.1"/>
    </source>
</evidence>
<dbReference type="FunFam" id="2.60.40.10:FF:000047">
    <property type="entry name" value="Contactin 1"/>
    <property type="match status" value="1"/>
</dbReference>
<dbReference type="SUPFAM" id="SSF48726">
    <property type="entry name" value="Immunoglobulin"/>
    <property type="match status" value="6"/>
</dbReference>
<protein>
    <recommendedName>
        <fullName evidence="18">Contactin</fullName>
    </recommendedName>
</protein>
<evidence type="ECO:0000313" key="17">
    <source>
        <dbReference type="Proteomes" id="UP001152803"/>
    </source>
</evidence>
<dbReference type="GO" id="GO:0007411">
    <property type="term" value="P:axon guidance"/>
    <property type="evidence" value="ECO:0007669"/>
    <property type="project" value="TreeGrafter"/>
</dbReference>
<feature type="domain" description="Ig-like" evidence="14">
    <location>
        <begin position="505"/>
        <end position="599"/>
    </location>
</feature>
<gene>
    <name evidence="16" type="ORF">COCON_G00231420</name>
</gene>
<evidence type="ECO:0000256" key="3">
    <source>
        <dbReference type="ARBA" id="ARBA00022475"/>
    </source>
</evidence>
<dbReference type="InterPro" id="IPR036179">
    <property type="entry name" value="Ig-like_dom_sf"/>
</dbReference>
<dbReference type="SMART" id="SM00060">
    <property type="entry name" value="FN3"/>
    <property type="match status" value="4"/>
</dbReference>
<dbReference type="Pfam" id="PF07679">
    <property type="entry name" value="I-set"/>
    <property type="match status" value="1"/>
</dbReference>
<dbReference type="InterPro" id="IPR003598">
    <property type="entry name" value="Ig_sub2"/>
</dbReference>
<keyword evidence="11" id="KW-0449">Lipoprotein</keyword>
<keyword evidence="10" id="KW-0325">Glycoprotein</keyword>
<dbReference type="FunFam" id="2.60.40.10:FF:000004">
    <property type="entry name" value="DCC isoform 1"/>
    <property type="match status" value="1"/>
</dbReference>
<dbReference type="InterPro" id="IPR013098">
    <property type="entry name" value="Ig_I-set"/>
</dbReference>
<dbReference type="Gene3D" id="2.60.40.10">
    <property type="entry name" value="Immunoglobulins"/>
    <property type="match status" value="10"/>
</dbReference>
<dbReference type="PANTHER" id="PTHR44170">
    <property type="entry name" value="PROTEIN SIDEKICK"/>
    <property type="match status" value="1"/>
</dbReference>
<keyword evidence="7" id="KW-0130">Cell adhesion</keyword>
<dbReference type="SUPFAM" id="SSF49265">
    <property type="entry name" value="Fibronectin type III"/>
    <property type="match status" value="3"/>
</dbReference>
<feature type="domain" description="Ig-like" evidence="14">
    <location>
        <begin position="136"/>
        <end position="223"/>
    </location>
</feature>
<evidence type="ECO:0000256" key="6">
    <source>
        <dbReference type="ARBA" id="ARBA00022737"/>
    </source>
</evidence>
<comment type="subcellular location">
    <subcellularLocation>
        <location evidence="1">Cell membrane</location>
        <topology evidence="1">Lipid-anchor</topology>
        <topology evidence="1">GPI-anchor</topology>
    </subcellularLocation>
</comment>
<feature type="domain" description="Fibronectin type-III" evidence="15">
    <location>
        <begin position="606"/>
        <end position="707"/>
    </location>
</feature>
<evidence type="ECO:0000259" key="14">
    <source>
        <dbReference type="PROSITE" id="PS50835"/>
    </source>
</evidence>
<feature type="domain" description="Fibronectin type-III" evidence="15">
    <location>
        <begin position="814"/>
        <end position="934"/>
    </location>
</feature>
<evidence type="ECO:0000256" key="12">
    <source>
        <dbReference type="ARBA" id="ARBA00023319"/>
    </source>
</evidence>
<keyword evidence="5 13" id="KW-0732">Signal</keyword>
<feature type="domain" description="Ig-like" evidence="14">
    <location>
        <begin position="38"/>
        <end position="131"/>
    </location>
</feature>
<dbReference type="InterPro" id="IPR036116">
    <property type="entry name" value="FN3_sf"/>
</dbReference>
<keyword evidence="12" id="KW-0393">Immunoglobulin domain</keyword>
<dbReference type="PROSITE" id="PS50835">
    <property type="entry name" value="IG_LIKE"/>
    <property type="match status" value="6"/>
</dbReference>
<dbReference type="FunFam" id="2.60.40.10:FF:000005">
    <property type="entry name" value="Neuronal cell adhesion molecule"/>
    <property type="match status" value="1"/>
</dbReference>
<comment type="caution">
    <text evidence="16">The sequence shown here is derived from an EMBL/GenBank/DDBJ whole genome shotgun (WGS) entry which is preliminary data.</text>
</comment>
<keyword evidence="8" id="KW-0472">Membrane</keyword>
<feature type="signal peptide" evidence="13">
    <location>
        <begin position="1"/>
        <end position="20"/>
    </location>
</feature>
<dbReference type="Proteomes" id="UP001152803">
    <property type="component" value="Unassembled WGS sequence"/>
</dbReference>
<evidence type="ECO:0000256" key="7">
    <source>
        <dbReference type="ARBA" id="ARBA00022889"/>
    </source>
</evidence>
<keyword evidence="3" id="KW-1003">Cell membrane</keyword>
<evidence type="ECO:0000256" key="1">
    <source>
        <dbReference type="ARBA" id="ARBA00004609"/>
    </source>
</evidence>
<feature type="domain" description="Ig-like" evidence="14">
    <location>
        <begin position="331"/>
        <end position="407"/>
    </location>
</feature>
<evidence type="ECO:0000256" key="13">
    <source>
        <dbReference type="SAM" id="SignalP"/>
    </source>
</evidence>
<evidence type="ECO:0000259" key="15">
    <source>
        <dbReference type="PROSITE" id="PS50853"/>
    </source>
</evidence>
<evidence type="ECO:0000256" key="11">
    <source>
        <dbReference type="ARBA" id="ARBA00023288"/>
    </source>
</evidence>
<evidence type="ECO:0000256" key="2">
    <source>
        <dbReference type="ARBA" id="ARBA00009812"/>
    </source>
</evidence>
<name>A0A9Q1CVK5_CONCO</name>
<accession>A0A9Q1CVK5</accession>
<evidence type="ECO:0000256" key="8">
    <source>
        <dbReference type="ARBA" id="ARBA00023136"/>
    </source>
</evidence>
<dbReference type="FunFam" id="2.60.40.10:FF:000044">
    <property type="entry name" value="Contactin 1"/>
    <property type="match status" value="1"/>
</dbReference>
<dbReference type="GO" id="GO:0005886">
    <property type="term" value="C:plasma membrane"/>
    <property type="evidence" value="ECO:0007669"/>
    <property type="project" value="UniProtKB-SubCell"/>
</dbReference>
<evidence type="ECO:0000256" key="9">
    <source>
        <dbReference type="ARBA" id="ARBA00023157"/>
    </source>
</evidence>
<dbReference type="GO" id="GO:0098552">
    <property type="term" value="C:side of membrane"/>
    <property type="evidence" value="ECO:0007669"/>
    <property type="project" value="UniProtKB-KW"/>
</dbReference>
<dbReference type="EMBL" id="JAFJMO010000019">
    <property type="protein sequence ID" value="KAJ8249926.1"/>
    <property type="molecule type" value="Genomic_DNA"/>
</dbReference>